<dbReference type="PROSITE" id="PS50088">
    <property type="entry name" value="ANK_REPEAT"/>
    <property type="match status" value="1"/>
</dbReference>
<keyword evidence="5" id="KW-1185">Reference proteome</keyword>
<dbReference type="InterPro" id="IPR051165">
    <property type="entry name" value="Multifunctional_ANK_Repeat"/>
</dbReference>
<keyword evidence="2 3" id="KW-0040">ANK repeat</keyword>
<dbReference type="PROSITE" id="PS50297">
    <property type="entry name" value="ANK_REP_REGION"/>
    <property type="match status" value="1"/>
</dbReference>
<dbReference type="AlphaFoldDB" id="A0A9W9SEA2"/>
<dbReference type="SUPFAM" id="SSF48403">
    <property type="entry name" value="Ankyrin repeat"/>
    <property type="match status" value="1"/>
</dbReference>
<sequence length="307" mass="33791">MAEDFKGGKSEITETIVVAADHGRLDLVTALLERGEDPNTVNEIGTSALHNAAKEITGISPAFYSIAVRAGHKQIASLLLYCDSLMGDKKEEASKRELHINLRIAALLGHTEIIKLLLDHKAPTLPEPKYETALHLAAKNGHHEIYGLLLKHELDLDRYLWSRMTEPTVAVGAKDSEENTPFAYAVQNVFGKTVDVFLRIYPKLGQAFDREKAPFSHKAITLGKIEIVQVFIKHGTDVEMKGRNGNRALHVTVRAMGLYGKSVEATSEMIRLLIDSGASASLKKTQMATPLIGIPMIPRFGRYCATI</sequence>
<dbReference type="EMBL" id="JAPZBU010000012">
    <property type="protein sequence ID" value="KAJ5377031.1"/>
    <property type="molecule type" value="Genomic_DNA"/>
</dbReference>
<dbReference type="RefSeq" id="XP_056482061.1">
    <property type="nucleotide sequence ID" value="XM_056638554.1"/>
</dbReference>
<dbReference type="PANTHER" id="PTHR24123">
    <property type="entry name" value="ANKYRIN REPEAT-CONTAINING"/>
    <property type="match status" value="1"/>
</dbReference>
<gene>
    <name evidence="4" type="ORF">N7509_013917</name>
</gene>
<comment type="caution">
    <text evidence="4">The sequence shown here is derived from an EMBL/GenBank/DDBJ whole genome shotgun (WGS) entry which is preliminary data.</text>
</comment>
<accession>A0A9W9SEA2</accession>
<reference evidence="4" key="1">
    <citation type="submission" date="2022-12" db="EMBL/GenBank/DDBJ databases">
        <authorList>
            <person name="Petersen C."/>
        </authorList>
    </citation>
    <scope>NUCLEOTIDE SEQUENCE</scope>
    <source>
        <strain evidence="4">IBT 29677</strain>
    </source>
</reference>
<feature type="repeat" description="ANK" evidence="3">
    <location>
        <begin position="129"/>
        <end position="157"/>
    </location>
</feature>
<dbReference type="Gene3D" id="1.25.40.20">
    <property type="entry name" value="Ankyrin repeat-containing domain"/>
    <property type="match status" value="3"/>
</dbReference>
<evidence type="ECO:0000256" key="1">
    <source>
        <dbReference type="ARBA" id="ARBA00022737"/>
    </source>
</evidence>
<dbReference type="Pfam" id="PF12796">
    <property type="entry name" value="Ank_2"/>
    <property type="match status" value="1"/>
</dbReference>
<protein>
    <submittedName>
        <fullName evidence="4">Uncharacterized protein</fullName>
    </submittedName>
</protein>
<dbReference type="Proteomes" id="UP001147747">
    <property type="component" value="Unassembled WGS sequence"/>
</dbReference>
<evidence type="ECO:0000256" key="2">
    <source>
        <dbReference type="ARBA" id="ARBA00023043"/>
    </source>
</evidence>
<evidence type="ECO:0000256" key="3">
    <source>
        <dbReference type="PROSITE-ProRule" id="PRU00023"/>
    </source>
</evidence>
<dbReference type="Pfam" id="PF13637">
    <property type="entry name" value="Ank_4"/>
    <property type="match status" value="1"/>
</dbReference>
<proteinExistence type="predicted"/>
<dbReference type="InterPro" id="IPR002110">
    <property type="entry name" value="Ankyrin_rpt"/>
</dbReference>
<dbReference type="PRINTS" id="PR01415">
    <property type="entry name" value="ANKYRIN"/>
</dbReference>
<evidence type="ECO:0000313" key="4">
    <source>
        <dbReference type="EMBL" id="KAJ5377031.1"/>
    </source>
</evidence>
<reference evidence="4" key="2">
    <citation type="journal article" date="2023" name="IMA Fungus">
        <title>Comparative genomic study of the Penicillium genus elucidates a diverse pangenome and 15 lateral gene transfer events.</title>
        <authorList>
            <person name="Petersen C."/>
            <person name="Sorensen T."/>
            <person name="Nielsen M.R."/>
            <person name="Sondergaard T.E."/>
            <person name="Sorensen J.L."/>
            <person name="Fitzpatrick D.A."/>
            <person name="Frisvad J.C."/>
            <person name="Nielsen K.L."/>
        </authorList>
    </citation>
    <scope>NUCLEOTIDE SEQUENCE</scope>
    <source>
        <strain evidence="4">IBT 29677</strain>
    </source>
</reference>
<name>A0A9W9SEA2_9EURO</name>
<dbReference type="OrthoDB" id="20872at2759"/>
<organism evidence="4 5">
    <name type="scientific">Penicillium cosmopolitanum</name>
    <dbReference type="NCBI Taxonomy" id="1131564"/>
    <lineage>
        <taxon>Eukaryota</taxon>
        <taxon>Fungi</taxon>
        <taxon>Dikarya</taxon>
        <taxon>Ascomycota</taxon>
        <taxon>Pezizomycotina</taxon>
        <taxon>Eurotiomycetes</taxon>
        <taxon>Eurotiomycetidae</taxon>
        <taxon>Eurotiales</taxon>
        <taxon>Aspergillaceae</taxon>
        <taxon>Penicillium</taxon>
    </lineage>
</organism>
<dbReference type="GeneID" id="81377534"/>
<keyword evidence="1" id="KW-0677">Repeat</keyword>
<dbReference type="PANTHER" id="PTHR24123:SF33">
    <property type="entry name" value="PROTEIN HOS4"/>
    <property type="match status" value="1"/>
</dbReference>
<evidence type="ECO:0000313" key="5">
    <source>
        <dbReference type="Proteomes" id="UP001147747"/>
    </source>
</evidence>
<dbReference type="SMART" id="SM00248">
    <property type="entry name" value="ANK"/>
    <property type="match status" value="7"/>
</dbReference>
<dbReference type="InterPro" id="IPR036770">
    <property type="entry name" value="Ankyrin_rpt-contain_sf"/>
</dbReference>